<protein>
    <submittedName>
        <fullName evidence="1">Uncharacterized protein</fullName>
    </submittedName>
</protein>
<gene>
    <name evidence="1" type="ORF">CcaverHIS019_0209280</name>
</gene>
<evidence type="ECO:0000313" key="2">
    <source>
        <dbReference type="Proteomes" id="UP001233271"/>
    </source>
</evidence>
<dbReference type="AlphaFoldDB" id="A0AA48IE84"/>
<dbReference type="EMBL" id="AP028213">
    <property type="protein sequence ID" value="BEI89566.1"/>
    <property type="molecule type" value="Genomic_DNA"/>
</dbReference>
<sequence length="100" mass="11452">MLIIHDIENWDEATMHRFIWSISIMKLQAVIGGEVLVLVHLLPIVAKYTNTPPPPFRAQMLHVANTRHTWESFPKGCTLDGWNQLSSAQRFTYHRGGENA</sequence>
<proteinExistence type="predicted"/>
<evidence type="ECO:0000313" key="1">
    <source>
        <dbReference type="EMBL" id="BEI89566.1"/>
    </source>
</evidence>
<reference evidence="1" key="1">
    <citation type="journal article" date="2023" name="BMC Genomics">
        <title>Chromosome-level genome assemblies of Cutaneotrichosporon spp. (Trichosporonales, Basidiomycota) reveal imbalanced evolution between nucleotide sequences and chromosome synteny.</title>
        <authorList>
            <person name="Kobayashi Y."/>
            <person name="Kayamori A."/>
            <person name="Aoki K."/>
            <person name="Shiwa Y."/>
            <person name="Matsutani M."/>
            <person name="Fujita N."/>
            <person name="Sugita T."/>
            <person name="Iwasaki W."/>
            <person name="Tanaka N."/>
            <person name="Takashima M."/>
        </authorList>
    </citation>
    <scope>NUCLEOTIDE SEQUENCE</scope>
    <source>
        <strain evidence="1">HIS019</strain>
    </source>
</reference>
<organism evidence="1 2">
    <name type="scientific">Cutaneotrichosporon cavernicola</name>
    <dbReference type="NCBI Taxonomy" id="279322"/>
    <lineage>
        <taxon>Eukaryota</taxon>
        <taxon>Fungi</taxon>
        <taxon>Dikarya</taxon>
        <taxon>Basidiomycota</taxon>
        <taxon>Agaricomycotina</taxon>
        <taxon>Tremellomycetes</taxon>
        <taxon>Trichosporonales</taxon>
        <taxon>Trichosporonaceae</taxon>
        <taxon>Cutaneotrichosporon</taxon>
    </lineage>
</organism>
<dbReference type="Proteomes" id="UP001233271">
    <property type="component" value="Chromosome 2"/>
</dbReference>
<name>A0AA48IE84_9TREE</name>
<dbReference type="GeneID" id="85493437"/>
<dbReference type="RefSeq" id="XP_060454832.1">
    <property type="nucleotide sequence ID" value="XM_060597994.1"/>
</dbReference>
<dbReference type="KEGG" id="ccac:CcaHIS019_0209280"/>
<keyword evidence="2" id="KW-1185">Reference proteome</keyword>
<accession>A0AA48IE84</accession>